<comment type="cofactor">
    <cofactor evidence="1">
        <name>thiamine diphosphate</name>
        <dbReference type="ChEBI" id="CHEBI:58937"/>
    </cofactor>
</comment>
<keyword evidence="3" id="KW-0786">Thiamine pyrophosphate</keyword>
<dbReference type="InterPro" id="IPR001017">
    <property type="entry name" value="DH_E1"/>
</dbReference>
<dbReference type="Gene3D" id="3.40.50.970">
    <property type="match status" value="1"/>
</dbReference>
<dbReference type="EMBL" id="JRFU01000008">
    <property type="protein sequence ID" value="PWE87983.1"/>
    <property type="molecule type" value="Genomic_DNA"/>
</dbReference>
<dbReference type="PANTHER" id="PTHR11516">
    <property type="entry name" value="PYRUVATE DEHYDROGENASE E1 COMPONENT, ALPHA SUBUNIT BACTERIAL AND ORGANELLAR"/>
    <property type="match status" value="1"/>
</dbReference>
<dbReference type="InterPro" id="IPR050642">
    <property type="entry name" value="PDH_E1_Alpha_Subunit"/>
</dbReference>
<evidence type="ECO:0000313" key="5">
    <source>
        <dbReference type="EMBL" id="PWE87983.1"/>
    </source>
</evidence>
<dbReference type="CDD" id="cd02000">
    <property type="entry name" value="TPP_E1_PDC_ADC_BCADC"/>
    <property type="match status" value="1"/>
</dbReference>
<dbReference type="GO" id="GO:0004739">
    <property type="term" value="F:pyruvate dehydrogenase (acetyl-transferring) activity"/>
    <property type="evidence" value="ECO:0007669"/>
    <property type="project" value="TreeGrafter"/>
</dbReference>
<sequence>MTKQEQKQKAKEFYTIMYRTRRFEEEVFEFYKRGLMPGLAHLYLGEEAVAAGVCGALEERDFIGSTHRGHGHLVSRGADLNKMMAEILGKATGYSKGKGGSMHIMAMDKGILGANGIVGGEIPIATGSAYASKYMGTDEVTVCFFGDSASNEGTFHESINMAAAWDLPIVYVVENNLYGISVDIRRVTKEYHIAKRAAGYGIEGITIDGNDVFKVYEEAQKAVEKARKGGGPTIIECMTYRWQGHHVGDPGLYRPEEEVEEWKAKEPLKILEDKKLLTDEEIAEIKEMVEKEIQEACKFAEESPYPDMAEAYTDVFVD</sequence>
<evidence type="ECO:0000256" key="3">
    <source>
        <dbReference type="ARBA" id="ARBA00023052"/>
    </source>
</evidence>
<evidence type="ECO:0000313" key="6">
    <source>
        <dbReference type="Proteomes" id="UP000245288"/>
    </source>
</evidence>
<dbReference type="Pfam" id="PF00676">
    <property type="entry name" value="E1_dh"/>
    <property type="match status" value="1"/>
</dbReference>
<evidence type="ECO:0000256" key="2">
    <source>
        <dbReference type="ARBA" id="ARBA00023002"/>
    </source>
</evidence>
<dbReference type="InterPro" id="IPR029061">
    <property type="entry name" value="THDP-binding"/>
</dbReference>
<reference evidence="5 6" key="1">
    <citation type="submission" date="2014-09" db="EMBL/GenBank/DDBJ databases">
        <title>Butyrate-producing bacteria isolated from human gut.</title>
        <authorList>
            <person name="Zhang Q."/>
            <person name="Zhao L."/>
        </authorList>
    </citation>
    <scope>NUCLEOTIDE SEQUENCE [LARGE SCALE GENOMIC DNA]</scope>
    <source>
        <strain evidence="5 6">21</strain>
    </source>
</reference>
<evidence type="ECO:0000256" key="1">
    <source>
        <dbReference type="ARBA" id="ARBA00001964"/>
    </source>
</evidence>
<dbReference type="PANTHER" id="PTHR11516:SF60">
    <property type="entry name" value="PYRUVATE DEHYDROGENASE E1 COMPONENT SUBUNIT ALPHA"/>
    <property type="match status" value="1"/>
</dbReference>
<dbReference type="SUPFAM" id="SSF52518">
    <property type="entry name" value="Thiamin diphosphate-binding fold (THDP-binding)"/>
    <property type="match status" value="1"/>
</dbReference>
<feature type="domain" description="Dehydrogenase E1 component" evidence="4">
    <location>
        <begin position="17"/>
        <end position="307"/>
    </location>
</feature>
<comment type="caution">
    <text evidence="5">The sequence shown here is derived from an EMBL/GenBank/DDBJ whole genome shotgun (WGS) entry which is preliminary data.</text>
</comment>
<protein>
    <submittedName>
        <fullName evidence="5">Acetoin:2,6-dichlorophenolindophenol oxidoreductase subunit alpha</fullName>
    </submittedName>
</protein>
<dbReference type="AlphaFoldDB" id="A0A2V1JX72"/>
<name>A0A2V1JX72_EUBRA</name>
<dbReference type="Proteomes" id="UP000245288">
    <property type="component" value="Unassembled WGS sequence"/>
</dbReference>
<organism evidence="5 6">
    <name type="scientific">Eubacterium ramulus</name>
    <dbReference type="NCBI Taxonomy" id="39490"/>
    <lineage>
        <taxon>Bacteria</taxon>
        <taxon>Bacillati</taxon>
        <taxon>Bacillota</taxon>
        <taxon>Clostridia</taxon>
        <taxon>Eubacteriales</taxon>
        <taxon>Eubacteriaceae</taxon>
        <taxon>Eubacterium</taxon>
    </lineage>
</organism>
<dbReference type="RefSeq" id="WP_270362690.1">
    <property type="nucleotide sequence ID" value="NZ_CAJLEE010000008.1"/>
</dbReference>
<keyword evidence="2" id="KW-0560">Oxidoreductase</keyword>
<dbReference type="GO" id="GO:0006086">
    <property type="term" value="P:pyruvate decarboxylation to acetyl-CoA"/>
    <property type="evidence" value="ECO:0007669"/>
    <property type="project" value="TreeGrafter"/>
</dbReference>
<accession>A0A2V1JX72</accession>
<gene>
    <name evidence="5" type="ORF">LG34_00590</name>
</gene>
<evidence type="ECO:0000259" key="4">
    <source>
        <dbReference type="Pfam" id="PF00676"/>
    </source>
</evidence>
<proteinExistence type="predicted"/>
<keyword evidence="6" id="KW-1185">Reference proteome</keyword>